<sequence>MTNAHPMVTRSKTGTLRPIVFMSDCNFPSSFLFEVEPKSAKAAMADPKWYAAMTNEFRTLEHKRGPADEELDHVHSSSYPYTGLAVCDQALHQRSRATVKLDRKKVDLGS</sequence>
<dbReference type="AlphaFoldDB" id="A0AA39S3S8"/>
<dbReference type="EMBL" id="JAUESC010000384">
    <property type="protein sequence ID" value="KAK0582840.1"/>
    <property type="molecule type" value="Genomic_DNA"/>
</dbReference>
<evidence type="ECO:0000313" key="2">
    <source>
        <dbReference type="Proteomes" id="UP001168877"/>
    </source>
</evidence>
<organism evidence="1 2">
    <name type="scientific">Acer saccharum</name>
    <name type="common">Sugar maple</name>
    <dbReference type="NCBI Taxonomy" id="4024"/>
    <lineage>
        <taxon>Eukaryota</taxon>
        <taxon>Viridiplantae</taxon>
        <taxon>Streptophyta</taxon>
        <taxon>Embryophyta</taxon>
        <taxon>Tracheophyta</taxon>
        <taxon>Spermatophyta</taxon>
        <taxon>Magnoliopsida</taxon>
        <taxon>eudicotyledons</taxon>
        <taxon>Gunneridae</taxon>
        <taxon>Pentapetalae</taxon>
        <taxon>rosids</taxon>
        <taxon>malvids</taxon>
        <taxon>Sapindales</taxon>
        <taxon>Sapindaceae</taxon>
        <taxon>Hippocastanoideae</taxon>
        <taxon>Acereae</taxon>
        <taxon>Acer</taxon>
    </lineage>
</organism>
<dbReference type="Proteomes" id="UP001168877">
    <property type="component" value="Unassembled WGS sequence"/>
</dbReference>
<protein>
    <submittedName>
        <fullName evidence="1">Uncharacterized protein</fullName>
    </submittedName>
</protein>
<accession>A0AA39S3S8</accession>
<keyword evidence="2" id="KW-1185">Reference proteome</keyword>
<gene>
    <name evidence="1" type="ORF">LWI29_030184</name>
</gene>
<name>A0AA39S3S8_ACESA</name>
<evidence type="ECO:0000313" key="1">
    <source>
        <dbReference type="EMBL" id="KAK0582840.1"/>
    </source>
</evidence>
<reference evidence="1" key="2">
    <citation type="submission" date="2023-06" db="EMBL/GenBank/DDBJ databases">
        <authorList>
            <person name="Swenson N.G."/>
            <person name="Wegrzyn J.L."/>
            <person name="Mcevoy S.L."/>
        </authorList>
    </citation>
    <scope>NUCLEOTIDE SEQUENCE</scope>
    <source>
        <strain evidence="1">NS2018</strain>
        <tissue evidence="1">Leaf</tissue>
    </source>
</reference>
<reference evidence="1" key="1">
    <citation type="journal article" date="2022" name="Plant J.">
        <title>Strategies of tolerance reflected in two North American maple genomes.</title>
        <authorList>
            <person name="McEvoy S.L."/>
            <person name="Sezen U.U."/>
            <person name="Trouern-Trend A."/>
            <person name="McMahon S.M."/>
            <person name="Schaberg P.G."/>
            <person name="Yang J."/>
            <person name="Wegrzyn J.L."/>
            <person name="Swenson N.G."/>
        </authorList>
    </citation>
    <scope>NUCLEOTIDE SEQUENCE</scope>
    <source>
        <strain evidence="1">NS2018</strain>
    </source>
</reference>
<comment type="caution">
    <text evidence="1">The sequence shown here is derived from an EMBL/GenBank/DDBJ whole genome shotgun (WGS) entry which is preliminary data.</text>
</comment>
<proteinExistence type="predicted"/>